<gene>
    <name evidence="2" type="ORF">G7Y85_13890</name>
</gene>
<reference evidence="2 3" key="1">
    <citation type="journal article" date="2014" name="Int. J. Syst. Evol. Microbiol.">
        <title>Solimonas terrae sp. nov., isolated from soil.</title>
        <authorList>
            <person name="Kim S.J."/>
            <person name="Moon J.Y."/>
            <person name="Weon H.Y."/>
            <person name="Ahn J.H."/>
            <person name="Chen W.M."/>
            <person name="Kwon S.W."/>
        </authorList>
    </citation>
    <scope>NUCLEOTIDE SEQUENCE [LARGE SCALE GENOMIC DNA]</scope>
    <source>
        <strain evidence="2 3">KIS83-12</strain>
    </source>
</reference>
<feature type="chain" id="PRO_5026676434" description="Alpha/beta hydrolase" evidence="1">
    <location>
        <begin position="21"/>
        <end position="448"/>
    </location>
</feature>
<dbReference type="Proteomes" id="UP000472676">
    <property type="component" value="Unassembled WGS sequence"/>
</dbReference>
<evidence type="ECO:0000313" key="2">
    <source>
        <dbReference type="EMBL" id="NGY05860.1"/>
    </source>
</evidence>
<evidence type="ECO:0008006" key="4">
    <source>
        <dbReference type="Google" id="ProtNLM"/>
    </source>
</evidence>
<name>A0A6M2BU41_9GAMM</name>
<feature type="signal peptide" evidence="1">
    <location>
        <begin position="1"/>
        <end position="20"/>
    </location>
</feature>
<dbReference type="SUPFAM" id="SSF53474">
    <property type="entry name" value="alpha/beta-Hydrolases"/>
    <property type="match status" value="1"/>
</dbReference>
<dbReference type="InterPro" id="IPR029058">
    <property type="entry name" value="AB_hydrolase_fold"/>
</dbReference>
<protein>
    <recommendedName>
        <fullName evidence="4">Alpha/beta hydrolase</fullName>
    </recommendedName>
</protein>
<organism evidence="2 3">
    <name type="scientific">Solimonas terrae</name>
    <dbReference type="NCBI Taxonomy" id="1396819"/>
    <lineage>
        <taxon>Bacteria</taxon>
        <taxon>Pseudomonadati</taxon>
        <taxon>Pseudomonadota</taxon>
        <taxon>Gammaproteobacteria</taxon>
        <taxon>Nevskiales</taxon>
        <taxon>Nevskiaceae</taxon>
        <taxon>Solimonas</taxon>
    </lineage>
</organism>
<sequence length="448" mass="47510">MRRLPRTALALLILGLAGCAAIRPGDSPARSRLLATAGATRNGAADLRSTELDDGGLVVDGTLAGHAYAIAFPVDWNGGDALLFAHGYTLPGASTKVPDNPLDQDLSGGLLKYAYLQGYAVATAAYDKAGLGVQSGVENSLRLKQYLDRLGAKRVYIAGGSMGGNIVVGLIEMHPDAFAGALAVCGADDSFAELIGRLIDIRAVYDYYTAGTPYALPGSHELNVSALAARPPTGLGWLQKPWAVIQLKRIFDPIKALFTAAAENPDGREAAIIRKVSAVTGWEPDPAAFVLPIATIALGMDDVVATAGGSTYDNRARVYRGAGLTDADIAALNRGIARIAADPQAVAYIAKWHTASGRFDTPLLTLHNRIDSLVPYAQPVDLGRRVAAAGNLQHLVQLTVPPMRRPLPFSTLDGYMHCGFRPQQLASAWDELRRWVERGEKPDSGSRP</sequence>
<dbReference type="RefSeq" id="WP_166258202.1">
    <property type="nucleotide sequence ID" value="NZ_JAAMOW010000007.1"/>
</dbReference>
<evidence type="ECO:0000313" key="3">
    <source>
        <dbReference type="Proteomes" id="UP000472676"/>
    </source>
</evidence>
<accession>A0A6M2BU41</accession>
<dbReference type="PROSITE" id="PS51257">
    <property type="entry name" value="PROKAR_LIPOPROTEIN"/>
    <property type="match status" value="1"/>
</dbReference>
<dbReference type="Gene3D" id="3.40.50.1820">
    <property type="entry name" value="alpha/beta hydrolase"/>
    <property type="match status" value="1"/>
</dbReference>
<comment type="caution">
    <text evidence="2">The sequence shown here is derived from an EMBL/GenBank/DDBJ whole genome shotgun (WGS) entry which is preliminary data.</text>
</comment>
<proteinExistence type="predicted"/>
<keyword evidence="1" id="KW-0732">Signal</keyword>
<dbReference type="EMBL" id="JAAMOW010000007">
    <property type="protein sequence ID" value="NGY05860.1"/>
    <property type="molecule type" value="Genomic_DNA"/>
</dbReference>
<dbReference type="AlphaFoldDB" id="A0A6M2BU41"/>
<evidence type="ECO:0000256" key="1">
    <source>
        <dbReference type="SAM" id="SignalP"/>
    </source>
</evidence>
<keyword evidence="3" id="KW-1185">Reference proteome</keyword>